<dbReference type="PANTHER" id="PTHR33530">
    <property type="entry name" value="OS01G0147100 PROTEIN"/>
    <property type="match status" value="1"/>
</dbReference>
<reference evidence="2" key="1">
    <citation type="journal article" date="2013" name="Nat. Commun.">
        <title>Whole-genome sequencing of Oryza brachyantha reveals mechanisms underlying Oryza genome evolution.</title>
        <authorList>
            <person name="Chen J."/>
            <person name="Huang Q."/>
            <person name="Gao D."/>
            <person name="Wang J."/>
            <person name="Lang Y."/>
            <person name="Liu T."/>
            <person name="Li B."/>
            <person name="Bai Z."/>
            <person name="Luis Goicoechea J."/>
            <person name="Liang C."/>
            <person name="Chen C."/>
            <person name="Zhang W."/>
            <person name="Sun S."/>
            <person name="Liao Y."/>
            <person name="Zhang X."/>
            <person name="Yang L."/>
            <person name="Song C."/>
            <person name="Wang M."/>
            <person name="Shi J."/>
            <person name="Liu G."/>
            <person name="Liu J."/>
            <person name="Zhou H."/>
            <person name="Zhou W."/>
            <person name="Yu Q."/>
            <person name="An N."/>
            <person name="Chen Y."/>
            <person name="Cai Q."/>
            <person name="Wang B."/>
            <person name="Liu B."/>
            <person name="Min J."/>
            <person name="Huang Y."/>
            <person name="Wu H."/>
            <person name="Li Z."/>
            <person name="Zhang Y."/>
            <person name="Yin Y."/>
            <person name="Song W."/>
            <person name="Jiang J."/>
            <person name="Jackson S.A."/>
            <person name="Wing R.A."/>
            <person name="Wang J."/>
            <person name="Chen M."/>
        </authorList>
    </citation>
    <scope>NUCLEOTIDE SEQUENCE [LARGE SCALE GENOMIC DNA]</scope>
    <source>
        <strain evidence="2">cv. IRGC 101232</strain>
    </source>
</reference>
<feature type="transmembrane region" description="Helical" evidence="1">
    <location>
        <begin position="53"/>
        <end position="78"/>
    </location>
</feature>
<protein>
    <submittedName>
        <fullName evidence="2">Uncharacterized protein</fullName>
    </submittedName>
</protein>
<sequence length="220" mass="23797">MVKVDVARRGGEADGAASNIPTVLGALGLVTASLIINLMAAVYDPPLAFGNSIYYHLALVGSFLAGMAQVGAAVWVADDPRGRRDAGNKFIYASIAPFLVAVGLTGAALLRRPCLGEPAAASPAARRFRPPLAGDLGFTYRANRQNRGTALPRIPQGNRKNCDEFESKKFKFKLVRFSRLTARFRAVTASILYDDLHEWFRMTNFVVMDVGKGFNPCMAT</sequence>
<dbReference type="PANTHER" id="PTHR33530:SF4">
    <property type="entry name" value="OS01G0145800 PROTEIN"/>
    <property type="match status" value="1"/>
</dbReference>
<evidence type="ECO:0000256" key="1">
    <source>
        <dbReference type="SAM" id="Phobius"/>
    </source>
</evidence>
<proteinExistence type="predicted"/>
<feature type="transmembrane region" description="Helical" evidence="1">
    <location>
        <begin position="90"/>
        <end position="110"/>
    </location>
</feature>
<dbReference type="HOGENOM" id="CLU_1257777_0_0_1"/>
<keyword evidence="1" id="KW-0472">Membrane</keyword>
<dbReference type="InterPro" id="IPR022149">
    <property type="entry name" value="DUF3681"/>
</dbReference>
<reference evidence="2" key="2">
    <citation type="submission" date="2013-04" db="UniProtKB">
        <authorList>
            <consortium name="EnsemblPlants"/>
        </authorList>
    </citation>
    <scope>IDENTIFICATION</scope>
</reference>
<dbReference type="AlphaFoldDB" id="J3KWE5"/>
<keyword evidence="3" id="KW-1185">Reference proteome</keyword>
<dbReference type="Proteomes" id="UP000006038">
    <property type="component" value="Chromosome 1"/>
</dbReference>
<name>J3KWE5_ORYBR</name>
<dbReference type="Gramene" id="OB01G13010.1">
    <property type="protein sequence ID" value="OB01G13010.1"/>
    <property type="gene ID" value="OB01G13010"/>
</dbReference>
<feature type="transmembrane region" description="Helical" evidence="1">
    <location>
        <begin position="20"/>
        <end position="41"/>
    </location>
</feature>
<keyword evidence="1" id="KW-1133">Transmembrane helix</keyword>
<organism evidence="2">
    <name type="scientific">Oryza brachyantha</name>
    <name type="common">malo sina</name>
    <dbReference type="NCBI Taxonomy" id="4533"/>
    <lineage>
        <taxon>Eukaryota</taxon>
        <taxon>Viridiplantae</taxon>
        <taxon>Streptophyta</taxon>
        <taxon>Embryophyta</taxon>
        <taxon>Tracheophyta</taxon>
        <taxon>Spermatophyta</taxon>
        <taxon>Magnoliopsida</taxon>
        <taxon>Liliopsida</taxon>
        <taxon>Poales</taxon>
        <taxon>Poaceae</taxon>
        <taxon>BOP clade</taxon>
        <taxon>Oryzoideae</taxon>
        <taxon>Oryzeae</taxon>
        <taxon>Oryzinae</taxon>
        <taxon>Oryza</taxon>
    </lineage>
</organism>
<evidence type="ECO:0000313" key="2">
    <source>
        <dbReference type="EnsemblPlants" id="OB01G13010.1"/>
    </source>
</evidence>
<dbReference type="Pfam" id="PF12442">
    <property type="entry name" value="DUF3681"/>
    <property type="match status" value="1"/>
</dbReference>
<accession>J3KWE5</accession>
<dbReference type="EnsemblPlants" id="OB01G13010.1">
    <property type="protein sequence ID" value="OB01G13010.1"/>
    <property type="gene ID" value="OB01G13010"/>
</dbReference>
<keyword evidence="1" id="KW-0812">Transmembrane</keyword>
<evidence type="ECO:0000313" key="3">
    <source>
        <dbReference type="Proteomes" id="UP000006038"/>
    </source>
</evidence>